<keyword evidence="6 14" id="KW-0812">Transmembrane</keyword>
<evidence type="ECO:0000313" key="16">
    <source>
        <dbReference type="Proteomes" id="UP000228900"/>
    </source>
</evidence>
<dbReference type="GO" id="GO:0046677">
    <property type="term" value="P:response to antibiotic"/>
    <property type="evidence" value="ECO:0007669"/>
    <property type="project" value="UniProtKB-KW"/>
</dbReference>
<comment type="similarity">
    <text evidence="2">Belongs to the UppP family.</text>
</comment>
<organism evidence="15 16">
    <name type="scientific">Candidatus Falkowbacteria bacterium CG10_big_fil_rev_8_21_14_0_10_39_9</name>
    <dbReference type="NCBI Taxonomy" id="1974566"/>
    <lineage>
        <taxon>Bacteria</taxon>
        <taxon>Candidatus Falkowiibacteriota</taxon>
    </lineage>
</organism>
<reference evidence="16" key="1">
    <citation type="submission" date="2017-09" db="EMBL/GenBank/DDBJ databases">
        <title>Depth-based differentiation of microbial function through sediment-hosted aquifers and enrichment of novel symbionts in the deep terrestrial subsurface.</title>
        <authorList>
            <person name="Probst A.J."/>
            <person name="Ladd B."/>
            <person name="Jarett J.K."/>
            <person name="Geller-Mcgrath D.E."/>
            <person name="Sieber C.M.K."/>
            <person name="Emerson J.B."/>
            <person name="Anantharaman K."/>
            <person name="Thomas B.C."/>
            <person name="Malmstrom R."/>
            <person name="Stieglmeier M."/>
            <person name="Klingl A."/>
            <person name="Woyke T."/>
            <person name="Ryan C.M."/>
            <person name="Banfield J.F."/>
        </authorList>
    </citation>
    <scope>NUCLEOTIDE SEQUENCE [LARGE SCALE GENOMIC DNA]</scope>
</reference>
<feature type="transmembrane region" description="Helical" evidence="14">
    <location>
        <begin position="176"/>
        <end position="194"/>
    </location>
</feature>
<dbReference type="GO" id="GO:0005886">
    <property type="term" value="C:plasma membrane"/>
    <property type="evidence" value="ECO:0007669"/>
    <property type="project" value="UniProtKB-SubCell"/>
</dbReference>
<evidence type="ECO:0000256" key="4">
    <source>
        <dbReference type="ARBA" id="ARBA00021581"/>
    </source>
</evidence>
<name>A0A2M6WPQ5_9BACT</name>
<evidence type="ECO:0000256" key="2">
    <source>
        <dbReference type="ARBA" id="ARBA00010621"/>
    </source>
</evidence>
<evidence type="ECO:0000256" key="11">
    <source>
        <dbReference type="ARBA" id="ARBA00032707"/>
    </source>
</evidence>
<feature type="transmembrane region" description="Helical" evidence="14">
    <location>
        <begin position="98"/>
        <end position="117"/>
    </location>
</feature>
<evidence type="ECO:0000313" key="15">
    <source>
        <dbReference type="EMBL" id="PIT94752.1"/>
    </source>
</evidence>
<evidence type="ECO:0000256" key="7">
    <source>
        <dbReference type="ARBA" id="ARBA00022801"/>
    </source>
</evidence>
<feature type="transmembrane region" description="Helical" evidence="14">
    <location>
        <begin position="74"/>
        <end position="92"/>
    </location>
</feature>
<dbReference type="PANTHER" id="PTHR30622">
    <property type="entry name" value="UNDECAPRENYL-DIPHOSPHATASE"/>
    <property type="match status" value="1"/>
</dbReference>
<evidence type="ECO:0000256" key="14">
    <source>
        <dbReference type="SAM" id="Phobius"/>
    </source>
</evidence>
<evidence type="ECO:0000256" key="8">
    <source>
        <dbReference type="ARBA" id="ARBA00022989"/>
    </source>
</evidence>
<dbReference type="EC" id="3.6.1.27" evidence="3"/>
<evidence type="ECO:0000256" key="9">
    <source>
        <dbReference type="ARBA" id="ARBA00023136"/>
    </source>
</evidence>
<dbReference type="PANTHER" id="PTHR30622:SF3">
    <property type="entry name" value="UNDECAPRENYL-DIPHOSPHATASE"/>
    <property type="match status" value="1"/>
</dbReference>
<evidence type="ECO:0000256" key="3">
    <source>
        <dbReference type="ARBA" id="ARBA00012374"/>
    </source>
</evidence>
<evidence type="ECO:0000256" key="10">
    <source>
        <dbReference type="ARBA" id="ARBA00023251"/>
    </source>
</evidence>
<gene>
    <name evidence="15" type="ORF">COT98_02220</name>
</gene>
<keyword evidence="8 14" id="KW-1133">Transmembrane helix</keyword>
<comment type="catalytic activity">
    <reaction evidence="13">
        <text>di-trans,octa-cis-undecaprenyl diphosphate + H2O = di-trans,octa-cis-undecaprenyl phosphate + phosphate + H(+)</text>
        <dbReference type="Rhea" id="RHEA:28094"/>
        <dbReference type="ChEBI" id="CHEBI:15377"/>
        <dbReference type="ChEBI" id="CHEBI:15378"/>
        <dbReference type="ChEBI" id="CHEBI:43474"/>
        <dbReference type="ChEBI" id="CHEBI:58405"/>
        <dbReference type="ChEBI" id="CHEBI:60392"/>
        <dbReference type="EC" id="3.6.1.27"/>
    </reaction>
</comment>
<comment type="caution">
    <text evidence="15">The sequence shown here is derived from an EMBL/GenBank/DDBJ whole genome shotgun (WGS) entry which is preliminary data.</text>
</comment>
<keyword evidence="7" id="KW-0378">Hydrolase</keyword>
<feature type="transmembrane region" description="Helical" evidence="14">
    <location>
        <begin position="41"/>
        <end position="62"/>
    </location>
</feature>
<feature type="non-terminal residue" evidence="15">
    <location>
        <position position="251"/>
    </location>
</feature>
<dbReference type="Proteomes" id="UP000228900">
    <property type="component" value="Unassembled WGS sequence"/>
</dbReference>
<evidence type="ECO:0000256" key="12">
    <source>
        <dbReference type="ARBA" id="ARBA00032932"/>
    </source>
</evidence>
<evidence type="ECO:0000256" key="6">
    <source>
        <dbReference type="ARBA" id="ARBA00022692"/>
    </source>
</evidence>
<dbReference type="NCBIfam" id="NF001390">
    <property type="entry name" value="PRK00281.1-4"/>
    <property type="match status" value="1"/>
</dbReference>
<dbReference type="InterPro" id="IPR003824">
    <property type="entry name" value="UppP"/>
</dbReference>
<evidence type="ECO:0000256" key="5">
    <source>
        <dbReference type="ARBA" id="ARBA00022475"/>
    </source>
</evidence>
<feature type="transmembrane region" description="Helical" evidence="14">
    <location>
        <begin position="206"/>
        <end position="230"/>
    </location>
</feature>
<proteinExistence type="inferred from homology"/>
<evidence type="ECO:0000256" key="1">
    <source>
        <dbReference type="ARBA" id="ARBA00004651"/>
    </source>
</evidence>
<dbReference type="NCBIfam" id="TIGR00753">
    <property type="entry name" value="undec_PP_bacA"/>
    <property type="match status" value="1"/>
</dbReference>
<evidence type="ECO:0000256" key="13">
    <source>
        <dbReference type="ARBA" id="ARBA00047594"/>
    </source>
</evidence>
<comment type="subcellular location">
    <subcellularLocation>
        <location evidence="1">Cell membrane</location>
        <topology evidence="1">Multi-pass membrane protein</topology>
    </subcellularLocation>
</comment>
<protein>
    <recommendedName>
        <fullName evidence="4">Undecaprenyl-diphosphatase</fullName>
        <ecNumber evidence="3">3.6.1.27</ecNumber>
    </recommendedName>
    <alternativeName>
        <fullName evidence="12">Bacitracin resistance protein</fullName>
    </alternativeName>
    <alternativeName>
        <fullName evidence="11">Undecaprenyl pyrophosphate phosphatase</fullName>
    </alternativeName>
</protein>
<dbReference type="EMBL" id="PFAQ01000037">
    <property type="protein sequence ID" value="PIT94752.1"/>
    <property type="molecule type" value="Genomic_DNA"/>
</dbReference>
<accession>A0A2M6WPQ5</accession>
<keyword evidence="5" id="KW-1003">Cell membrane</keyword>
<dbReference type="HAMAP" id="MF_01006">
    <property type="entry name" value="Undec_diphosphatase"/>
    <property type="match status" value="1"/>
</dbReference>
<keyword evidence="9 14" id="KW-0472">Membrane</keyword>
<sequence>MNFIQATIIGIVEGLTEFLPVSSTAHMIITSRLMGLKADDFAKTFEIVIQLGAILAVVILYFKQLWNWQNIKKLVVAFIPTAIIGFTLYKLIKSYLMENLTVIVWALIIGGVILIIFEKLHDRKKEPEEGKGISEISYQQCFYIGLFQALAIVPGVSRSAATIIGGLALGLKRKTIVEFSFLLAVPTMVAASGFDLIKSASSISSAQFGILGIGFLVAFIVGGLSVKFFIKYIQKYNFIPFGIYRVIIGLA</sequence>
<dbReference type="GO" id="GO:0050380">
    <property type="term" value="F:undecaprenyl-diphosphatase activity"/>
    <property type="evidence" value="ECO:0007669"/>
    <property type="project" value="UniProtKB-EC"/>
</dbReference>
<keyword evidence="10" id="KW-0046">Antibiotic resistance</keyword>
<dbReference type="Pfam" id="PF02673">
    <property type="entry name" value="BacA"/>
    <property type="match status" value="1"/>
</dbReference>
<dbReference type="AlphaFoldDB" id="A0A2M6WPQ5"/>